<feature type="domain" description="Glucose-methanol-choline oxidoreductase N-terminal" evidence="6">
    <location>
        <begin position="7"/>
        <end position="335"/>
    </location>
</feature>
<dbReference type="Pfam" id="PF05199">
    <property type="entry name" value="GMC_oxred_C"/>
    <property type="match status" value="1"/>
</dbReference>
<keyword evidence="3" id="KW-0285">Flavoprotein</keyword>
<evidence type="ECO:0000259" key="6">
    <source>
        <dbReference type="Pfam" id="PF00732"/>
    </source>
</evidence>
<evidence type="ECO:0000256" key="2">
    <source>
        <dbReference type="ARBA" id="ARBA00010790"/>
    </source>
</evidence>
<dbReference type="Pfam" id="PF00732">
    <property type="entry name" value="GMC_oxred_N"/>
    <property type="match status" value="1"/>
</dbReference>
<proteinExistence type="inferred from homology"/>
<keyword evidence="4" id="KW-0274">FAD</keyword>
<comment type="cofactor">
    <cofactor evidence="1">
        <name>FAD</name>
        <dbReference type="ChEBI" id="CHEBI:57692"/>
    </cofactor>
</comment>
<reference evidence="8" key="1">
    <citation type="submission" date="2020-06" db="EMBL/GenBank/DDBJ databases">
        <title>Legume-microbial interactions unlock mineral nutrients during tropical forest succession.</title>
        <authorList>
            <person name="Epihov D.Z."/>
        </authorList>
    </citation>
    <scope>NUCLEOTIDE SEQUENCE [LARGE SCALE GENOMIC DNA]</scope>
    <source>
        <strain evidence="8">Pan2503</strain>
    </source>
</reference>
<comment type="similarity">
    <text evidence="2">Belongs to the GMC oxidoreductase family.</text>
</comment>
<dbReference type="PANTHER" id="PTHR42784:SF1">
    <property type="entry name" value="PYRANOSE 2-OXIDASE"/>
    <property type="match status" value="1"/>
</dbReference>
<dbReference type="EMBL" id="JACDQQ010001297">
    <property type="protein sequence ID" value="MBA0085979.1"/>
    <property type="molecule type" value="Genomic_DNA"/>
</dbReference>
<evidence type="ECO:0000313" key="8">
    <source>
        <dbReference type="EMBL" id="MBA0085979.1"/>
    </source>
</evidence>
<evidence type="ECO:0000256" key="4">
    <source>
        <dbReference type="ARBA" id="ARBA00022827"/>
    </source>
</evidence>
<organism evidence="8 9">
    <name type="scientific">Candidatus Acidiferrum panamense</name>
    <dbReference type="NCBI Taxonomy" id="2741543"/>
    <lineage>
        <taxon>Bacteria</taxon>
        <taxon>Pseudomonadati</taxon>
        <taxon>Acidobacteriota</taxon>
        <taxon>Terriglobia</taxon>
        <taxon>Candidatus Acidiferrales</taxon>
        <taxon>Candidatus Acidiferrum</taxon>
    </lineage>
</organism>
<dbReference type="GO" id="GO:0050660">
    <property type="term" value="F:flavin adenine dinucleotide binding"/>
    <property type="evidence" value="ECO:0007669"/>
    <property type="project" value="InterPro"/>
</dbReference>
<evidence type="ECO:0000256" key="5">
    <source>
        <dbReference type="ARBA" id="ARBA00023002"/>
    </source>
</evidence>
<dbReference type="GO" id="GO:0016614">
    <property type="term" value="F:oxidoreductase activity, acting on CH-OH group of donors"/>
    <property type="evidence" value="ECO:0007669"/>
    <property type="project" value="InterPro"/>
</dbReference>
<dbReference type="InterPro" id="IPR000172">
    <property type="entry name" value="GMC_OxRdtase_N"/>
</dbReference>
<evidence type="ECO:0000256" key="1">
    <source>
        <dbReference type="ARBA" id="ARBA00001974"/>
    </source>
</evidence>
<dbReference type="AlphaFoldDB" id="A0A7V8SXH3"/>
<keyword evidence="9" id="KW-1185">Reference proteome</keyword>
<dbReference type="PANTHER" id="PTHR42784">
    <property type="entry name" value="PYRANOSE 2-OXIDASE"/>
    <property type="match status" value="1"/>
</dbReference>
<feature type="non-terminal residue" evidence="8">
    <location>
        <position position="539"/>
    </location>
</feature>
<accession>A0A7V8SXH3</accession>
<evidence type="ECO:0000256" key="3">
    <source>
        <dbReference type="ARBA" id="ARBA00022630"/>
    </source>
</evidence>
<dbReference type="Proteomes" id="UP000567293">
    <property type="component" value="Unassembled WGS sequence"/>
</dbReference>
<dbReference type="InterPro" id="IPR051473">
    <property type="entry name" value="P2Ox-like"/>
</dbReference>
<evidence type="ECO:0000259" key="7">
    <source>
        <dbReference type="Pfam" id="PF05199"/>
    </source>
</evidence>
<dbReference type="InterPro" id="IPR036188">
    <property type="entry name" value="FAD/NAD-bd_sf"/>
</dbReference>
<dbReference type="SUPFAM" id="SSF51905">
    <property type="entry name" value="FAD/NAD(P)-binding domain"/>
    <property type="match status" value="1"/>
</dbReference>
<gene>
    <name evidence="8" type="ORF">HRJ53_13355</name>
</gene>
<comment type="caution">
    <text evidence="8">The sequence shown here is derived from an EMBL/GenBank/DDBJ whole genome shotgun (WGS) entry which is preliminary data.</text>
</comment>
<feature type="domain" description="Glucose-methanol-choline oxidoreductase C-terminal" evidence="7">
    <location>
        <begin position="425"/>
        <end position="539"/>
    </location>
</feature>
<dbReference type="SUPFAM" id="SSF54373">
    <property type="entry name" value="FAD-linked reductases, C-terminal domain"/>
    <property type="match status" value="1"/>
</dbReference>
<protein>
    <submittedName>
        <fullName evidence="8">GMC family oxidoreductase</fullName>
    </submittedName>
</protein>
<dbReference type="Gene3D" id="3.50.50.60">
    <property type="entry name" value="FAD/NAD(P)-binding domain"/>
    <property type="match status" value="2"/>
</dbReference>
<evidence type="ECO:0000313" key="9">
    <source>
        <dbReference type="Proteomes" id="UP000567293"/>
    </source>
</evidence>
<sequence>MATANYDAIIVGSGITGGWAAKELTEKGLNTLVLEAGRTIVPERDYVEHVPVWELKHRDWDDRFARERTQPIQRECYYACDEYSHQFFVNDQENPYSFDPGKHFSWIRGRQVGGKSITWGRQSYRWSDLDFEANLKDGIAVDWPIRYADIAPWYDYVEEFAGVSGQAEGLPQLPDGKFLPPMELTCVELDLKDALAKHFDDRMLTIGRSAVLTRVHKGRAACHYCGVCHRGCLTQSYFSSLNSTLPAAQKTGRLTIRPYSVVQGLDFDPKTRRVSGVRVIDAQSKAPLEFKARIFFLCASTLESTRILLNSTSPEFPNGLANSSGELGHNLMDHHMGSGARGIMPGHEDKMPFGNRPNGLYIPRFRNVDKKQKDFIRGYGYQGGGNREGWWRGLNKLGLGADFKNSLKKPGQWSLGMGGFGECLPNHSNYVDVDKEKPDAWGIPTLKIHCVWSENELAMSKDIAIQAGEMLAAAGARDIEIFQRISPPGLAIHEMGTARMGRDPKTSVLNAHNQAHDARNLFMTDGACMVSSSCVNPSL</sequence>
<name>A0A7V8SXH3_9BACT</name>
<keyword evidence="5" id="KW-0560">Oxidoreductase</keyword>
<dbReference type="InterPro" id="IPR007867">
    <property type="entry name" value="GMC_OxRtase_C"/>
</dbReference>